<organism evidence="3 4">
    <name type="scientific">Empedobacter brevis NBRC 14943 = ATCC 43319</name>
    <dbReference type="NCBI Taxonomy" id="1218108"/>
    <lineage>
        <taxon>Bacteria</taxon>
        <taxon>Pseudomonadati</taxon>
        <taxon>Bacteroidota</taxon>
        <taxon>Flavobacteriia</taxon>
        <taxon>Flavobacteriales</taxon>
        <taxon>Weeksellaceae</taxon>
        <taxon>Empedobacter</taxon>
    </lineage>
</organism>
<dbReference type="Proteomes" id="UP000321245">
    <property type="component" value="Unassembled WGS sequence"/>
</dbReference>
<dbReference type="RefSeq" id="WP_019974174.1">
    <property type="nucleotide sequence ID" value="NZ_BJXC01000014.1"/>
</dbReference>
<feature type="signal peptide" evidence="1">
    <location>
        <begin position="1"/>
        <end position="19"/>
    </location>
</feature>
<dbReference type="EMBL" id="BJXC01000014">
    <property type="protein sequence ID" value="GEM52286.1"/>
    <property type="molecule type" value="Genomic_DNA"/>
</dbReference>
<evidence type="ECO:0000259" key="2">
    <source>
        <dbReference type="Pfam" id="PF13568"/>
    </source>
</evidence>
<dbReference type="AlphaFoldDB" id="A0A511NHY0"/>
<keyword evidence="4" id="KW-1185">Reference proteome</keyword>
<comment type="caution">
    <text evidence="3">The sequence shown here is derived from an EMBL/GenBank/DDBJ whole genome shotgun (WGS) entry which is preliminary data.</text>
</comment>
<evidence type="ECO:0000256" key="1">
    <source>
        <dbReference type="SAM" id="SignalP"/>
    </source>
</evidence>
<dbReference type="GeneID" id="84648921"/>
<sequence length="216" mass="24672">MKKIYTLLTFISLSMFAQAQTTLGMRLGSNFSNVSFSENKELINSKFKFGPTVGIYVNIPVDKNLSIQPELLYSSQGFRTKEDFSFEGLTYESEGKFKTDYIALPVLAKYKMENGMTFEVGPQLSYFYLGKYTRQVDIRNYQGIIQTISQRVDLKDDIDDFKDLDFSVVGGIGYDFKFGASINARYTYGITNFNKGDDIKSRNHYFSLSLAIPFIK</sequence>
<protein>
    <recommendedName>
        <fullName evidence="2">Outer membrane protein beta-barrel domain-containing protein</fullName>
    </recommendedName>
</protein>
<evidence type="ECO:0000313" key="4">
    <source>
        <dbReference type="Proteomes" id="UP000321245"/>
    </source>
</evidence>
<accession>A0A511NHY0</accession>
<name>A0A511NHY0_9FLAO</name>
<dbReference type="InterPro" id="IPR036709">
    <property type="entry name" value="Autotransporte_beta_dom_sf"/>
</dbReference>
<dbReference type="SUPFAM" id="SSF103515">
    <property type="entry name" value="Autotransporter"/>
    <property type="match status" value="1"/>
</dbReference>
<dbReference type="OrthoDB" id="947434at2"/>
<dbReference type="Pfam" id="PF13568">
    <property type="entry name" value="OMP_b-brl_2"/>
    <property type="match status" value="1"/>
</dbReference>
<gene>
    <name evidence="3" type="ORF">EB1_20760</name>
</gene>
<reference evidence="3 4" key="1">
    <citation type="submission" date="2019-07" db="EMBL/GenBank/DDBJ databases">
        <title>Whole genome shotgun sequence of Empedobacter brevis NBRC 14943.</title>
        <authorList>
            <person name="Hosoyama A."/>
            <person name="Uohara A."/>
            <person name="Ohji S."/>
            <person name="Ichikawa N."/>
        </authorList>
    </citation>
    <scope>NUCLEOTIDE SEQUENCE [LARGE SCALE GENOMIC DNA]</scope>
    <source>
        <strain evidence="3 4">NBRC 14943</strain>
    </source>
</reference>
<dbReference type="STRING" id="1218108.GCA_000382425_00663"/>
<keyword evidence="1" id="KW-0732">Signal</keyword>
<evidence type="ECO:0000313" key="3">
    <source>
        <dbReference type="EMBL" id="GEM52286.1"/>
    </source>
</evidence>
<feature type="chain" id="PRO_5022245829" description="Outer membrane protein beta-barrel domain-containing protein" evidence="1">
    <location>
        <begin position="20"/>
        <end position="216"/>
    </location>
</feature>
<dbReference type="InterPro" id="IPR025665">
    <property type="entry name" value="Beta-barrel_OMP_2"/>
</dbReference>
<feature type="domain" description="Outer membrane protein beta-barrel" evidence="2">
    <location>
        <begin position="17"/>
        <end position="193"/>
    </location>
</feature>
<proteinExistence type="predicted"/>